<dbReference type="eggNOG" id="COG1373">
    <property type="taxonomic scope" value="Bacteria"/>
</dbReference>
<evidence type="ECO:0000259" key="1">
    <source>
        <dbReference type="Pfam" id="PF14130"/>
    </source>
</evidence>
<sequence length="1293" mass="149903">MSTHYKTPTLNQITTELETLLRKRTGGSINFRGIHYQILYATYCILSQLHKSSNTKSITMEGIEDIDINSSQKIFNENEYTQIKSSINKMDAGDFWKLGVLQNFLETYKASPNNHFKLVYNMEIAKGNLSSLINEKVVSKFWIEKLTAHEPNIDYDDFFNKVSFDRRTGSDLHKDIISLLFKEWNVNKGTELQFLRSIFYNVLIWSKDRATISFSDINALFQNIRDSYSKAPINKAIENNWITKVSYERNENINSEDFYDGKAARPVHITLGLPARRKVWEKAIIENIIKSDVTIVKSSSGQGKSTLAWQTGYNLKEQNNYSIYQLHNCGDSNQANSVIEFLESRLLIGEIPLVIIDGLSSLVEAWTEVVEKTNDLTIKYLITTRQEDWFRFGADISRVNLMTVDISLSMSEAKDIFEQFKRNKKIHSDIIEWQPFWEQVADRNLLIEYTYLLTRGEMIQERLSAQLKYLHNDNTKSSGAKIEILRMVSLADCLNIKLKSKNLIDYIKKEIGFDQDRGGILNELEKEYFLSFEGRHIEGLHPVRSTHLKDLLHTNLPIEESLINLYKIIENEYKQDFFINMPLIQTTESKSPFYNSLAEILSEGPLSDMVTALDGIMHGEPQRYWNENKSQFNEAYKIGGIELFSITSTPFTELDTLDEMATILGDKGSNFKYLSDLKKKLSTYRFDDSDVILFANALCKGLKARTSKITSLEGLEFLTKWFDSLKLPLNLPSIKAEIQIDELMQMDFNEAKEFVLFFQITNPSGYKDFTSQYKDLIISYLKVHTDSLTIKEINDQIHIEYLLFDNEANKVNDLSVARIETVYAFLPFYKEYCTEALMLPLPSEELIAVTKQDSIKKLSPQIVGNSFQIHLNQIWISAIRKQYQETSAYHWQNNIIEIRKTALEWSRSLTKFIDSLLEANINKKKQALSFIEKTRIQLNNLLTLSKKYPTYEKNYAETNNEIPEEKDINSWIASLTNINSQILNIFIPEKEHDRNLALINLKSFIFALEKMQNSFMEIEKKTVAYFDSETLCKEENKSYERLYTTVLYYLSQIPLEDKKAVSVGRKAVEDWWSVARNSKLNDLNDFLKIIQDTSDYQFIYPDSVEETHTITYCTFGIIDFDFSNSENVENLVMTIFMLGDLQCDFISIISVRNGIAISGLRFKRDFFTSIGSLMTGDENTDLEGLTPLPIKIDEKAISMLPGVSISEDLSQNVEIENKIQILIDLWKLCEFRKNLDKNSVIEMDWLKRLNFESNIEKKLNFLEDITEDLKDFVNTGLQNDFIYTKEEIVFQIF</sequence>
<dbReference type="Proteomes" id="UP000028705">
    <property type="component" value="Unassembled WGS sequence"/>
</dbReference>
<protein>
    <recommendedName>
        <fullName evidence="1">CD-NTase associated protein 4-like DNA endonuclease domain-containing protein</fullName>
    </recommendedName>
</protein>
<dbReference type="InterPro" id="IPR025382">
    <property type="entry name" value="Cap4-like_endonuclease_dom"/>
</dbReference>
<name>A0A086ABP6_9FLAO</name>
<dbReference type="RefSeq" id="WP_034708650.1">
    <property type="nucleotide sequence ID" value="NZ_JPRH01000001.1"/>
</dbReference>
<feature type="domain" description="CD-NTase associated protein 4-like DNA endonuclease" evidence="1">
    <location>
        <begin position="25"/>
        <end position="98"/>
    </location>
</feature>
<proteinExistence type="predicted"/>
<dbReference type="EMBL" id="JPRH01000001">
    <property type="protein sequence ID" value="KFF14110.1"/>
    <property type="molecule type" value="Genomic_DNA"/>
</dbReference>
<comment type="caution">
    <text evidence="2">The sequence shown here is derived from an EMBL/GenBank/DDBJ whole genome shotgun (WGS) entry which is preliminary data.</text>
</comment>
<dbReference type="InterPro" id="IPR027417">
    <property type="entry name" value="P-loop_NTPase"/>
</dbReference>
<reference evidence="2 3" key="1">
    <citation type="submission" date="2014-07" db="EMBL/GenBank/DDBJ databases">
        <title>Genome of Chryseobacterium soli DSM 19298.</title>
        <authorList>
            <person name="Stropko S.J."/>
            <person name="Pipes S.E."/>
            <person name="Newman J."/>
        </authorList>
    </citation>
    <scope>NUCLEOTIDE SEQUENCE [LARGE SCALE GENOMIC DNA]</scope>
    <source>
        <strain evidence="2 3">DSM 19298</strain>
    </source>
</reference>
<gene>
    <name evidence="2" type="ORF">IW15_01295</name>
</gene>
<dbReference type="SUPFAM" id="SSF52540">
    <property type="entry name" value="P-loop containing nucleoside triphosphate hydrolases"/>
    <property type="match status" value="1"/>
</dbReference>
<evidence type="ECO:0000313" key="3">
    <source>
        <dbReference type="Proteomes" id="UP000028705"/>
    </source>
</evidence>
<evidence type="ECO:0000313" key="2">
    <source>
        <dbReference type="EMBL" id="KFF14110.1"/>
    </source>
</evidence>
<keyword evidence="3" id="KW-1185">Reference proteome</keyword>
<dbReference type="GO" id="GO:0004518">
    <property type="term" value="F:nuclease activity"/>
    <property type="evidence" value="ECO:0007669"/>
    <property type="project" value="InterPro"/>
</dbReference>
<accession>A0A086ABP6</accession>
<organism evidence="2 3">
    <name type="scientific">Chryseobacterium soli</name>
    <dbReference type="NCBI Taxonomy" id="445961"/>
    <lineage>
        <taxon>Bacteria</taxon>
        <taxon>Pseudomonadati</taxon>
        <taxon>Bacteroidota</taxon>
        <taxon>Flavobacteriia</taxon>
        <taxon>Flavobacteriales</taxon>
        <taxon>Weeksellaceae</taxon>
        <taxon>Chryseobacterium group</taxon>
        <taxon>Chryseobacterium</taxon>
    </lineage>
</organism>
<dbReference type="Pfam" id="PF14130">
    <property type="entry name" value="Cap4_nuclease"/>
    <property type="match status" value="1"/>
</dbReference>
<dbReference type="OrthoDB" id="2677960at2"/>